<reference evidence="2" key="1">
    <citation type="submission" date="2022-11" db="EMBL/GenBank/DDBJ databases">
        <title>Centuries of genome instability and evolution in soft-shell clam transmissible cancer (bioRxiv).</title>
        <authorList>
            <person name="Hart S.F.M."/>
            <person name="Yonemitsu M.A."/>
            <person name="Giersch R.M."/>
            <person name="Beal B.F."/>
            <person name="Arriagada G."/>
            <person name="Davis B.W."/>
            <person name="Ostrander E.A."/>
            <person name="Goff S.P."/>
            <person name="Metzger M.J."/>
        </authorList>
    </citation>
    <scope>NUCLEOTIDE SEQUENCE</scope>
    <source>
        <strain evidence="2">MELC-2E11</strain>
        <tissue evidence="2">Siphon/mantle</tissue>
    </source>
</reference>
<sequence>MGLVPGRACPKGEPVPVILISSMSGGQGLPPLDGCRRIARSRDTCPNPNGLDHDDQSETWQSVRRKRNPRAPIANMAMRTIPDLGESEFSLGVSAGISGLLGAGGAVFLLRDGLSGASAAKFFIEFLSMSPSETSTDSVIENPVEELRTSTSELELESLSDSLYRLEFITIIKMNIQRGRKSLRELQQSLDLAQW</sequence>
<keyword evidence="3" id="KW-1185">Reference proteome</keyword>
<evidence type="ECO:0000256" key="1">
    <source>
        <dbReference type="SAM" id="MobiDB-lite"/>
    </source>
</evidence>
<dbReference type="EMBL" id="CP111017">
    <property type="protein sequence ID" value="WAR08601.1"/>
    <property type="molecule type" value="Genomic_DNA"/>
</dbReference>
<evidence type="ECO:0000313" key="3">
    <source>
        <dbReference type="Proteomes" id="UP001164746"/>
    </source>
</evidence>
<name>A0ABY7EIG8_MYAAR</name>
<organism evidence="2 3">
    <name type="scientific">Mya arenaria</name>
    <name type="common">Soft-shell clam</name>
    <dbReference type="NCBI Taxonomy" id="6604"/>
    <lineage>
        <taxon>Eukaryota</taxon>
        <taxon>Metazoa</taxon>
        <taxon>Spiralia</taxon>
        <taxon>Lophotrochozoa</taxon>
        <taxon>Mollusca</taxon>
        <taxon>Bivalvia</taxon>
        <taxon>Autobranchia</taxon>
        <taxon>Heteroconchia</taxon>
        <taxon>Euheterodonta</taxon>
        <taxon>Imparidentia</taxon>
        <taxon>Neoheterodontei</taxon>
        <taxon>Myida</taxon>
        <taxon>Myoidea</taxon>
        <taxon>Myidae</taxon>
        <taxon>Mya</taxon>
    </lineage>
</organism>
<feature type="region of interest" description="Disordered" evidence="1">
    <location>
        <begin position="43"/>
        <end position="67"/>
    </location>
</feature>
<accession>A0ABY7EIG8</accession>
<protein>
    <submittedName>
        <fullName evidence="2">Uncharacterized protein</fullName>
    </submittedName>
</protein>
<proteinExistence type="predicted"/>
<gene>
    <name evidence="2" type="ORF">MAR_018559</name>
</gene>
<evidence type="ECO:0000313" key="2">
    <source>
        <dbReference type="EMBL" id="WAR08601.1"/>
    </source>
</evidence>
<dbReference type="Proteomes" id="UP001164746">
    <property type="component" value="Chromosome 6"/>
</dbReference>